<dbReference type="AlphaFoldDB" id="A0A2A9DLX7"/>
<feature type="signal peptide" evidence="1">
    <location>
        <begin position="1"/>
        <end position="28"/>
    </location>
</feature>
<dbReference type="Proteomes" id="UP000221653">
    <property type="component" value="Unassembled WGS sequence"/>
</dbReference>
<dbReference type="EMBL" id="PDJF01000001">
    <property type="protein sequence ID" value="PFG27371.1"/>
    <property type="molecule type" value="Genomic_DNA"/>
</dbReference>
<sequence length="376" mass="40242">MKLTRRFGASIAALGLATTLAAAPFATAAEKTAADVAGDAPVGTVAPLSFTPMSVTDQEPQEWLSKVDGKFLKSYQVHSPSMNKDIPVAVIPAHDKDGNPVSGAPTVYLLNGAGGAEQDNDWIVLAKTVDFYKDKSVNVVIPMQGAFTYYTDWVDETLDTPYLKGPQKWETFLTKELPGPIEQELNANNKRAVVGFSMSATSALLLPQHNQGFYDAAASFSGCAATSSFLPYEYLRLTVSRGGAQPEQMWGPRGGTYNVYNDALVNAEKLRGTELYISTATGLASETDMAGYMRDKGVSNEKASASATTLIVEGGVIEGAMNACTHDLKAKLDRAGIPANYELRNTGTHSWPGWRSDLETSWNTTLAPALGLEPAK</sequence>
<dbReference type="Pfam" id="PF00756">
    <property type="entry name" value="Esterase"/>
    <property type="match status" value="1"/>
</dbReference>
<gene>
    <name evidence="2" type="ORF">ATK06_0427</name>
</gene>
<dbReference type="InterPro" id="IPR050583">
    <property type="entry name" value="Mycobacterial_A85_antigen"/>
</dbReference>
<dbReference type="GO" id="GO:0016787">
    <property type="term" value="F:hydrolase activity"/>
    <property type="evidence" value="ECO:0007669"/>
    <property type="project" value="UniProtKB-KW"/>
</dbReference>
<dbReference type="OrthoDB" id="4510758at2"/>
<protein>
    <submittedName>
        <fullName evidence="2">S-formylglutathione hydrolase FrmB</fullName>
    </submittedName>
</protein>
<evidence type="ECO:0000256" key="1">
    <source>
        <dbReference type="SAM" id="SignalP"/>
    </source>
</evidence>
<comment type="caution">
    <text evidence="2">The sequence shown here is derived from an EMBL/GenBank/DDBJ whole genome shotgun (WGS) entry which is preliminary data.</text>
</comment>
<keyword evidence="3" id="KW-1185">Reference proteome</keyword>
<dbReference type="SUPFAM" id="SSF53474">
    <property type="entry name" value="alpha/beta-Hydrolases"/>
    <property type="match status" value="1"/>
</dbReference>
<dbReference type="PANTHER" id="PTHR48098">
    <property type="entry name" value="ENTEROCHELIN ESTERASE-RELATED"/>
    <property type="match status" value="1"/>
</dbReference>
<dbReference type="RefSeq" id="WP_098388761.1">
    <property type="nucleotide sequence ID" value="NZ_LS483464.1"/>
</dbReference>
<evidence type="ECO:0000313" key="3">
    <source>
        <dbReference type="Proteomes" id="UP000221653"/>
    </source>
</evidence>
<dbReference type="Gene3D" id="3.40.50.1820">
    <property type="entry name" value="alpha/beta hydrolase"/>
    <property type="match status" value="1"/>
</dbReference>
<name>A0A2A9DLX7_9CORY</name>
<reference evidence="2 3" key="1">
    <citation type="submission" date="2017-10" db="EMBL/GenBank/DDBJ databases">
        <title>Sequencing the genomes of 1000 actinobacteria strains.</title>
        <authorList>
            <person name="Klenk H.-P."/>
        </authorList>
    </citation>
    <scope>NUCLEOTIDE SEQUENCE [LARGE SCALE GENOMIC DNA]</scope>
    <source>
        <strain evidence="2 3">DSM 20688</strain>
    </source>
</reference>
<proteinExistence type="predicted"/>
<dbReference type="InterPro" id="IPR000801">
    <property type="entry name" value="Esterase-like"/>
</dbReference>
<accession>A0A2A9DLX7</accession>
<feature type="chain" id="PRO_5013106301" evidence="1">
    <location>
        <begin position="29"/>
        <end position="376"/>
    </location>
</feature>
<evidence type="ECO:0000313" key="2">
    <source>
        <dbReference type="EMBL" id="PFG27371.1"/>
    </source>
</evidence>
<dbReference type="InterPro" id="IPR029058">
    <property type="entry name" value="AB_hydrolase_fold"/>
</dbReference>
<dbReference type="PANTHER" id="PTHR48098:SF1">
    <property type="entry name" value="DIACYLGLYCEROL ACYLTRANSFERASE_MYCOLYLTRANSFERASE AG85A"/>
    <property type="match status" value="1"/>
</dbReference>
<keyword evidence="2" id="KW-0378">Hydrolase</keyword>
<dbReference type="GO" id="GO:0016747">
    <property type="term" value="F:acyltransferase activity, transferring groups other than amino-acyl groups"/>
    <property type="evidence" value="ECO:0007669"/>
    <property type="project" value="TreeGrafter"/>
</dbReference>
<keyword evidence="1" id="KW-0732">Signal</keyword>
<organism evidence="2 3">
    <name type="scientific">Corynebacterium renale</name>
    <dbReference type="NCBI Taxonomy" id="1724"/>
    <lineage>
        <taxon>Bacteria</taxon>
        <taxon>Bacillati</taxon>
        <taxon>Actinomycetota</taxon>
        <taxon>Actinomycetes</taxon>
        <taxon>Mycobacteriales</taxon>
        <taxon>Corynebacteriaceae</taxon>
        <taxon>Corynebacterium</taxon>
    </lineage>
</organism>
<dbReference type="STRING" id="1724.GCA_001044175_00796"/>